<proteinExistence type="predicted"/>
<name>A0A4R6ADL6_9RHOB</name>
<feature type="transmembrane region" description="Helical" evidence="2">
    <location>
        <begin position="199"/>
        <end position="216"/>
    </location>
</feature>
<feature type="region of interest" description="Disordered" evidence="1">
    <location>
        <begin position="1"/>
        <end position="28"/>
    </location>
</feature>
<gene>
    <name evidence="3" type="ORF">E2L08_06405</name>
</gene>
<protein>
    <submittedName>
        <fullName evidence="3">Paraquat-inducible protein A</fullName>
    </submittedName>
</protein>
<evidence type="ECO:0000256" key="2">
    <source>
        <dbReference type="SAM" id="Phobius"/>
    </source>
</evidence>
<organism evidence="3 4">
    <name type="scientific">Palleronia sediminis</name>
    <dbReference type="NCBI Taxonomy" id="2547833"/>
    <lineage>
        <taxon>Bacteria</taxon>
        <taxon>Pseudomonadati</taxon>
        <taxon>Pseudomonadota</taxon>
        <taxon>Alphaproteobacteria</taxon>
        <taxon>Rhodobacterales</taxon>
        <taxon>Roseobacteraceae</taxon>
        <taxon>Palleronia</taxon>
    </lineage>
</organism>
<accession>A0A4R6ADL6</accession>
<feature type="transmembrane region" description="Helical" evidence="2">
    <location>
        <begin position="101"/>
        <end position="125"/>
    </location>
</feature>
<evidence type="ECO:0000313" key="4">
    <source>
        <dbReference type="Proteomes" id="UP000295701"/>
    </source>
</evidence>
<keyword evidence="2" id="KW-0472">Membrane</keyword>
<sequence length="260" mass="28321">MSSGSRSSPEARPAHSRHLARHRAPTPCPFRRQGPIMAPMSDSSAATTLLPPGSLPLDELIACPQCDALFHARMPGRGQRTSCARCHTVLIAPRTNAYLRVIALALTIVILMVAAMFFPFLAVNVQGFTNKASILDTALAFLDGGFMATLAVLVAAFIVLIPLLRAALVIYVLAPLAAGRRPLPGARHMFRLSEDLRPWSMAEIFVIGCAVALVKVSDLARVEFGVAFWMFAALVVVIVFQDGIMCRWTIWKALDDTRNR</sequence>
<feature type="transmembrane region" description="Helical" evidence="2">
    <location>
        <begin position="145"/>
        <end position="178"/>
    </location>
</feature>
<reference evidence="3 4" key="1">
    <citation type="submission" date="2019-03" db="EMBL/GenBank/DDBJ databases">
        <title>Primorskyibacter sp. SS33 isolated from sediments.</title>
        <authorList>
            <person name="Xunke S."/>
        </authorList>
    </citation>
    <scope>NUCLEOTIDE SEQUENCE [LARGE SCALE GENOMIC DNA]</scope>
    <source>
        <strain evidence="3 4">SS33</strain>
    </source>
</reference>
<dbReference type="Proteomes" id="UP000295701">
    <property type="component" value="Unassembled WGS sequence"/>
</dbReference>
<keyword evidence="2" id="KW-1133">Transmembrane helix</keyword>
<feature type="transmembrane region" description="Helical" evidence="2">
    <location>
        <begin position="228"/>
        <end position="250"/>
    </location>
</feature>
<evidence type="ECO:0000256" key="1">
    <source>
        <dbReference type="SAM" id="MobiDB-lite"/>
    </source>
</evidence>
<dbReference type="AlphaFoldDB" id="A0A4R6ADL6"/>
<dbReference type="Pfam" id="PF04403">
    <property type="entry name" value="PqiA"/>
    <property type="match status" value="1"/>
</dbReference>
<dbReference type="EMBL" id="SNAA01000005">
    <property type="protein sequence ID" value="TDL81297.1"/>
    <property type="molecule type" value="Genomic_DNA"/>
</dbReference>
<dbReference type="InterPro" id="IPR007498">
    <property type="entry name" value="PqiA-like"/>
</dbReference>
<evidence type="ECO:0000313" key="3">
    <source>
        <dbReference type="EMBL" id="TDL81297.1"/>
    </source>
</evidence>
<dbReference type="OrthoDB" id="5291921at2"/>
<feature type="compositionally biased region" description="Basic residues" evidence="1">
    <location>
        <begin position="14"/>
        <end position="24"/>
    </location>
</feature>
<keyword evidence="4" id="KW-1185">Reference proteome</keyword>
<keyword evidence="2" id="KW-0812">Transmembrane</keyword>
<comment type="caution">
    <text evidence="3">The sequence shown here is derived from an EMBL/GenBank/DDBJ whole genome shotgun (WGS) entry which is preliminary data.</text>
</comment>